<sequence>MSRVLLTPYCFISALLSPLVTPFVRPLWCRGVMSGARSSLYIALLLPSSGDHFTVPAKVQELAESLQHISGQLNSVLGALGSLAQRENSSLSSPFSMPQRFGTEAWGPAPTSAPVIPQMYGLAPSSLAPPPAPERLSEPLWSWAPQSSSAATPLFSTPISSGLTTSGDFMNSRWSQIFPGRSTPPPDRCSLAIELLLLRADWFSWAWTTTTRSESITTDNITHGSVEPGALMTP</sequence>
<reference evidence="2 3" key="1">
    <citation type="submission" date="2021-06" db="EMBL/GenBank/DDBJ databases">
        <authorList>
            <person name="Palmer J.M."/>
        </authorList>
    </citation>
    <scope>NUCLEOTIDE SEQUENCE [LARGE SCALE GENOMIC DNA]</scope>
    <source>
        <strain evidence="2 3">XC_2019</strain>
        <tissue evidence="2">Muscle</tissue>
    </source>
</reference>
<comment type="caution">
    <text evidence="2">The sequence shown here is derived from an EMBL/GenBank/DDBJ whole genome shotgun (WGS) entry which is preliminary data.</text>
</comment>
<keyword evidence="1" id="KW-0732">Signal</keyword>
<dbReference type="Proteomes" id="UP001434883">
    <property type="component" value="Unassembled WGS sequence"/>
</dbReference>
<dbReference type="EMBL" id="JAHRIN010058836">
    <property type="protein sequence ID" value="MEQ2211213.1"/>
    <property type="molecule type" value="Genomic_DNA"/>
</dbReference>
<name>A0ABV0RUE2_9TELE</name>
<protein>
    <submittedName>
        <fullName evidence="2">Uncharacterized protein</fullName>
    </submittedName>
</protein>
<gene>
    <name evidence="2" type="ORF">XENOCAPTIV_008362</name>
</gene>
<keyword evidence="3" id="KW-1185">Reference proteome</keyword>
<proteinExistence type="predicted"/>
<organism evidence="2 3">
    <name type="scientific">Xenoophorus captivus</name>
    <dbReference type="NCBI Taxonomy" id="1517983"/>
    <lineage>
        <taxon>Eukaryota</taxon>
        <taxon>Metazoa</taxon>
        <taxon>Chordata</taxon>
        <taxon>Craniata</taxon>
        <taxon>Vertebrata</taxon>
        <taxon>Euteleostomi</taxon>
        <taxon>Actinopterygii</taxon>
        <taxon>Neopterygii</taxon>
        <taxon>Teleostei</taxon>
        <taxon>Neoteleostei</taxon>
        <taxon>Acanthomorphata</taxon>
        <taxon>Ovalentaria</taxon>
        <taxon>Atherinomorphae</taxon>
        <taxon>Cyprinodontiformes</taxon>
        <taxon>Goodeidae</taxon>
        <taxon>Xenoophorus</taxon>
    </lineage>
</organism>
<evidence type="ECO:0000313" key="3">
    <source>
        <dbReference type="Proteomes" id="UP001434883"/>
    </source>
</evidence>
<accession>A0ABV0RUE2</accession>
<evidence type="ECO:0000256" key="1">
    <source>
        <dbReference type="SAM" id="SignalP"/>
    </source>
</evidence>
<feature type="chain" id="PRO_5047103912" evidence="1">
    <location>
        <begin position="23"/>
        <end position="234"/>
    </location>
</feature>
<evidence type="ECO:0000313" key="2">
    <source>
        <dbReference type="EMBL" id="MEQ2211213.1"/>
    </source>
</evidence>
<feature type="signal peptide" evidence="1">
    <location>
        <begin position="1"/>
        <end position="22"/>
    </location>
</feature>